<evidence type="ECO:0000313" key="2">
    <source>
        <dbReference type="Proteomes" id="UP001159042"/>
    </source>
</evidence>
<name>A0AAV8VZF9_9CUCU</name>
<evidence type="ECO:0000313" key="1">
    <source>
        <dbReference type="EMBL" id="KAJ8919454.1"/>
    </source>
</evidence>
<dbReference type="AlphaFoldDB" id="A0AAV8VZF9"/>
<dbReference type="Proteomes" id="UP001159042">
    <property type="component" value="Unassembled WGS sequence"/>
</dbReference>
<organism evidence="1 2">
    <name type="scientific">Exocentrus adspersus</name>
    <dbReference type="NCBI Taxonomy" id="1586481"/>
    <lineage>
        <taxon>Eukaryota</taxon>
        <taxon>Metazoa</taxon>
        <taxon>Ecdysozoa</taxon>
        <taxon>Arthropoda</taxon>
        <taxon>Hexapoda</taxon>
        <taxon>Insecta</taxon>
        <taxon>Pterygota</taxon>
        <taxon>Neoptera</taxon>
        <taxon>Endopterygota</taxon>
        <taxon>Coleoptera</taxon>
        <taxon>Polyphaga</taxon>
        <taxon>Cucujiformia</taxon>
        <taxon>Chrysomeloidea</taxon>
        <taxon>Cerambycidae</taxon>
        <taxon>Lamiinae</taxon>
        <taxon>Acanthocinini</taxon>
        <taxon>Exocentrus</taxon>
    </lineage>
</organism>
<proteinExistence type="predicted"/>
<keyword evidence="2" id="KW-1185">Reference proteome</keyword>
<accession>A0AAV8VZF9</accession>
<reference evidence="1 2" key="1">
    <citation type="journal article" date="2023" name="Insect Mol. Biol.">
        <title>Genome sequencing provides insights into the evolution of gene families encoding plant cell wall-degrading enzymes in longhorned beetles.</title>
        <authorList>
            <person name="Shin N.R."/>
            <person name="Okamura Y."/>
            <person name="Kirsch R."/>
            <person name="Pauchet Y."/>
        </authorList>
    </citation>
    <scope>NUCLEOTIDE SEQUENCE [LARGE SCALE GENOMIC DNA]</scope>
    <source>
        <strain evidence="1">EAD_L_NR</strain>
    </source>
</reference>
<gene>
    <name evidence="1" type="ORF">NQ315_016554</name>
</gene>
<sequence>MYKPEPTLRIQLTLTRVYARMVQNERSMQSSAILTGNVCLPFRLHVKNMKIHVIQFIPDERDK</sequence>
<protein>
    <submittedName>
        <fullName evidence="1">Uncharacterized protein</fullName>
    </submittedName>
</protein>
<comment type="caution">
    <text evidence="1">The sequence shown here is derived from an EMBL/GenBank/DDBJ whole genome shotgun (WGS) entry which is preliminary data.</text>
</comment>
<dbReference type="EMBL" id="JANEYG010000018">
    <property type="protein sequence ID" value="KAJ8919454.1"/>
    <property type="molecule type" value="Genomic_DNA"/>
</dbReference>